<evidence type="ECO:0000313" key="4">
    <source>
        <dbReference type="RefSeq" id="XP_031556894.1"/>
    </source>
</evidence>
<proteinExistence type="predicted"/>
<feature type="chain" id="PRO_5044653053" evidence="2">
    <location>
        <begin position="23"/>
        <end position="433"/>
    </location>
</feature>
<dbReference type="OrthoDB" id="5988463at2759"/>
<feature type="region of interest" description="Disordered" evidence="1">
    <location>
        <begin position="384"/>
        <end position="433"/>
    </location>
</feature>
<evidence type="ECO:0000256" key="2">
    <source>
        <dbReference type="SAM" id="SignalP"/>
    </source>
</evidence>
<dbReference type="GeneID" id="116293590"/>
<feature type="compositionally biased region" description="Gly residues" evidence="1">
    <location>
        <begin position="170"/>
        <end position="180"/>
    </location>
</feature>
<organism evidence="3 4">
    <name type="scientific">Actinia tenebrosa</name>
    <name type="common">Australian red waratah sea anemone</name>
    <dbReference type="NCBI Taxonomy" id="6105"/>
    <lineage>
        <taxon>Eukaryota</taxon>
        <taxon>Metazoa</taxon>
        <taxon>Cnidaria</taxon>
        <taxon>Anthozoa</taxon>
        <taxon>Hexacorallia</taxon>
        <taxon>Actiniaria</taxon>
        <taxon>Actiniidae</taxon>
        <taxon>Actinia</taxon>
    </lineage>
</organism>
<keyword evidence="3" id="KW-1185">Reference proteome</keyword>
<feature type="compositionally biased region" description="Low complexity" evidence="1">
    <location>
        <begin position="66"/>
        <end position="75"/>
    </location>
</feature>
<feature type="compositionally biased region" description="Low complexity" evidence="1">
    <location>
        <begin position="240"/>
        <end position="257"/>
    </location>
</feature>
<sequence>MKLSWLTALVLCACVTIDIAEASHHHYKKSVIVHTQHPKKKFNIMARPQSSPDTMTVVMKGLDGAPGKQGPQGDPGKPGPPGPQGPPGDQGLKGFCRRTQCENEQLKLLIQRILALEKYVNSKIKNGKRPPACKNSTTGKPNSPACILAASVITIVPLTSSPQGKPNQGGQQGKGQGQGKGPNQAGVGGPVQFKPPQGGPKGQAGLGGPAQFKPTQGGPKGPGQGQGKPGSSTMNLALTSSPSGAGSAPGASCAPGSKVQSPCPTAPSVVGTPTAKRPAPPTAQPFVTLQGATSYDFSLPPVAALPRQETVVGGPLNQYTAIPANWVTSGIGPIDLKPALYRRTPISRTDKENFYSQGWNLIKKHNIPSGHGLLTHKLARKMLSKSKDKKLKISKPKTTKHSRHHHKEKHHQKVTNKKSHRVKTKKGAVKKRH</sequence>
<feature type="region of interest" description="Disordered" evidence="1">
    <location>
        <begin position="46"/>
        <end position="95"/>
    </location>
</feature>
<dbReference type="KEGG" id="aten:116293590"/>
<accession>A0A6P8HKJ4</accession>
<feature type="region of interest" description="Disordered" evidence="1">
    <location>
        <begin position="158"/>
        <end position="284"/>
    </location>
</feature>
<name>A0A6P8HKJ4_ACTTE</name>
<dbReference type="RefSeq" id="XP_031556895.1">
    <property type="nucleotide sequence ID" value="XM_031701035.1"/>
</dbReference>
<dbReference type="Gene3D" id="1.20.5.320">
    <property type="entry name" value="6-Phosphogluconate Dehydrogenase, domain 3"/>
    <property type="match status" value="1"/>
</dbReference>
<dbReference type="RefSeq" id="XP_031556894.1">
    <property type="nucleotide sequence ID" value="XM_031701034.1"/>
</dbReference>
<feature type="signal peptide" evidence="2">
    <location>
        <begin position="1"/>
        <end position="22"/>
    </location>
</feature>
<reference evidence="4 5" key="1">
    <citation type="submission" date="2025-04" db="UniProtKB">
        <authorList>
            <consortium name="RefSeq"/>
        </authorList>
    </citation>
    <scope>IDENTIFICATION</scope>
    <source>
        <tissue evidence="4 5">Tentacle</tissue>
    </source>
</reference>
<gene>
    <name evidence="4 5" type="primary">LOC116293590</name>
</gene>
<evidence type="ECO:0000313" key="5">
    <source>
        <dbReference type="RefSeq" id="XP_031556895.1"/>
    </source>
</evidence>
<protein>
    <submittedName>
        <fullName evidence="4 5">Collagen alpha-1(III) chain-like</fullName>
    </submittedName>
</protein>
<evidence type="ECO:0000313" key="3">
    <source>
        <dbReference type="Proteomes" id="UP000515163"/>
    </source>
</evidence>
<keyword evidence="2" id="KW-0732">Signal</keyword>
<feature type="compositionally biased region" description="Pro residues" evidence="1">
    <location>
        <begin position="77"/>
        <end position="86"/>
    </location>
</feature>
<dbReference type="AlphaFoldDB" id="A0A6P8HKJ4"/>
<feature type="compositionally biased region" description="Gly residues" evidence="1">
    <location>
        <begin position="199"/>
        <end position="208"/>
    </location>
</feature>
<dbReference type="Proteomes" id="UP000515163">
    <property type="component" value="Unplaced"/>
</dbReference>
<evidence type="ECO:0000256" key="1">
    <source>
        <dbReference type="SAM" id="MobiDB-lite"/>
    </source>
</evidence>
<feature type="compositionally biased region" description="Gly residues" evidence="1">
    <location>
        <begin position="218"/>
        <end position="228"/>
    </location>
</feature>